<comment type="caution">
    <text evidence="5">Lacks conserved residue(s) required for the propagation of feature annotation.</text>
</comment>
<dbReference type="PRINTS" id="PR02008">
    <property type="entry name" value="RCMTFAMILY"/>
</dbReference>
<keyword evidence="3 5" id="KW-0949">S-adenosyl-L-methionine</keyword>
<evidence type="ECO:0000313" key="8">
    <source>
        <dbReference type="Proteomes" id="UP000249061"/>
    </source>
</evidence>
<comment type="similarity">
    <text evidence="5">Belongs to the class I-like SAM-binding methyltransferase superfamily. RsmB/NOP family.</text>
</comment>
<protein>
    <recommendedName>
        <fullName evidence="6">SAM-dependent MTase RsmB/NOP-type domain-containing protein</fullName>
    </recommendedName>
</protein>
<keyword evidence="1 5" id="KW-0489">Methyltransferase</keyword>
<gene>
    <name evidence="7" type="ORF">DI536_22040</name>
</gene>
<dbReference type="PANTHER" id="PTHR22807:SF53">
    <property type="entry name" value="RIBOSOMAL RNA SMALL SUBUNIT METHYLTRANSFERASE B-RELATED"/>
    <property type="match status" value="1"/>
</dbReference>
<dbReference type="AlphaFoldDB" id="A0A2W5T3K0"/>
<dbReference type="InterPro" id="IPR023267">
    <property type="entry name" value="RCMT"/>
</dbReference>
<dbReference type="GO" id="GO:0003723">
    <property type="term" value="F:RNA binding"/>
    <property type="evidence" value="ECO:0007669"/>
    <property type="project" value="UniProtKB-UniRule"/>
</dbReference>
<organism evidence="7 8">
    <name type="scientific">Archangium gephyra</name>
    <dbReference type="NCBI Taxonomy" id="48"/>
    <lineage>
        <taxon>Bacteria</taxon>
        <taxon>Pseudomonadati</taxon>
        <taxon>Myxococcota</taxon>
        <taxon>Myxococcia</taxon>
        <taxon>Myxococcales</taxon>
        <taxon>Cystobacterineae</taxon>
        <taxon>Archangiaceae</taxon>
        <taxon>Archangium</taxon>
    </lineage>
</organism>
<evidence type="ECO:0000256" key="3">
    <source>
        <dbReference type="ARBA" id="ARBA00022691"/>
    </source>
</evidence>
<evidence type="ECO:0000256" key="4">
    <source>
        <dbReference type="ARBA" id="ARBA00022884"/>
    </source>
</evidence>
<accession>A0A2W5T3K0</accession>
<dbReference type="InterPro" id="IPR054728">
    <property type="entry name" value="RsmB-like_ferredoxin"/>
</dbReference>
<sequence length="394" mass="42821">MLTESERRLAAVPWAHLAGLGPTLETPLQRVLEGDAAERVLDRTLRANRHFTAEQRQVCAEALFGVGLWRRRFQGAPLQRLAQLARLGGCDDAFSRLGVDVVDSPVASWRDRFSFPDWIAERFEARFPGEVEQLADVLNRPGPVTLRAKTDRSALAARLRSVGVETIPARWAPYALHVITPRPNLLGLGPSFLGTFEVQDEGSQLLGALLDVRSGDEVLDLCAGAGGKALQLAARVGPGGTVHATDIDLPKLERLRTRASKAGAHVLIHGARPPAALRIPHVLIDAPCSELGTLRRGPDLRWRLRSQSVAEMAVVQRELIALGLRHLADGGRLVYATCTMTPEENEDVVTDAVKSGLKLVRPSLPDALLDARGCLSLAPHRHGTDGFFAAVFER</sequence>
<comment type="caution">
    <text evidence="7">The sequence shown here is derived from an EMBL/GenBank/DDBJ whole genome shotgun (WGS) entry which is preliminary data.</text>
</comment>
<dbReference type="PANTHER" id="PTHR22807">
    <property type="entry name" value="NOP2 YEAST -RELATED NOL1/NOP2/FMU SUN DOMAIN-CONTAINING"/>
    <property type="match status" value="1"/>
</dbReference>
<evidence type="ECO:0000259" key="6">
    <source>
        <dbReference type="PROSITE" id="PS51686"/>
    </source>
</evidence>
<dbReference type="InterPro" id="IPR001678">
    <property type="entry name" value="MeTrfase_RsmB-F_NOP2_dom"/>
</dbReference>
<dbReference type="InterPro" id="IPR029063">
    <property type="entry name" value="SAM-dependent_MTases_sf"/>
</dbReference>
<dbReference type="GO" id="GO:0008173">
    <property type="term" value="F:RNA methyltransferase activity"/>
    <property type="evidence" value="ECO:0007669"/>
    <property type="project" value="InterPro"/>
</dbReference>
<name>A0A2W5T3K0_9BACT</name>
<dbReference type="Gene3D" id="3.40.50.150">
    <property type="entry name" value="Vaccinia Virus protein VP39"/>
    <property type="match status" value="1"/>
</dbReference>
<dbReference type="Pfam" id="PF01189">
    <property type="entry name" value="Methyltr_RsmB-F"/>
    <property type="match status" value="1"/>
</dbReference>
<evidence type="ECO:0000313" key="7">
    <source>
        <dbReference type="EMBL" id="PZR09652.1"/>
    </source>
</evidence>
<feature type="binding site" evidence="5">
    <location>
        <position position="285"/>
    </location>
    <ligand>
        <name>S-adenosyl-L-methionine</name>
        <dbReference type="ChEBI" id="CHEBI:59789"/>
    </ligand>
</feature>
<keyword evidence="2 5" id="KW-0808">Transferase</keyword>
<dbReference type="SUPFAM" id="SSF53335">
    <property type="entry name" value="S-adenosyl-L-methionine-dependent methyltransferases"/>
    <property type="match status" value="1"/>
</dbReference>
<dbReference type="GO" id="GO:0001510">
    <property type="term" value="P:RNA methylation"/>
    <property type="evidence" value="ECO:0007669"/>
    <property type="project" value="InterPro"/>
</dbReference>
<dbReference type="InterPro" id="IPR049560">
    <property type="entry name" value="MeTrfase_RsmB-F_NOP2_cat"/>
</dbReference>
<dbReference type="PROSITE" id="PS51686">
    <property type="entry name" value="SAM_MT_RSMB_NOP"/>
    <property type="match status" value="1"/>
</dbReference>
<keyword evidence="4 5" id="KW-0694">RNA-binding</keyword>
<feature type="binding site" evidence="5">
    <location>
        <position position="246"/>
    </location>
    <ligand>
        <name>S-adenosyl-L-methionine</name>
        <dbReference type="ChEBI" id="CHEBI:59789"/>
    </ligand>
</feature>
<proteinExistence type="inferred from homology"/>
<dbReference type="EMBL" id="QFQP01000020">
    <property type="protein sequence ID" value="PZR09652.1"/>
    <property type="molecule type" value="Genomic_DNA"/>
</dbReference>
<feature type="domain" description="SAM-dependent MTase RsmB/NOP-type" evidence="6">
    <location>
        <begin position="131"/>
        <end position="394"/>
    </location>
</feature>
<feature type="active site" description="Nucleophile" evidence="5">
    <location>
        <position position="338"/>
    </location>
</feature>
<dbReference type="Gene3D" id="3.30.70.1170">
    <property type="entry name" value="Sun protein, domain 3"/>
    <property type="match status" value="1"/>
</dbReference>
<dbReference type="Proteomes" id="UP000249061">
    <property type="component" value="Unassembled WGS sequence"/>
</dbReference>
<evidence type="ECO:0000256" key="5">
    <source>
        <dbReference type="PROSITE-ProRule" id="PRU01023"/>
    </source>
</evidence>
<evidence type="ECO:0000256" key="2">
    <source>
        <dbReference type="ARBA" id="ARBA00022679"/>
    </source>
</evidence>
<evidence type="ECO:0000256" key="1">
    <source>
        <dbReference type="ARBA" id="ARBA00022603"/>
    </source>
</evidence>
<dbReference type="Pfam" id="PF22458">
    <property type="entry name" value="RsmF-B_ferredox"/>
    <property type="match status" value="1"/>
</dbReference>
<reference evidence="7 8" key="1">
    <citation type="submission" date="2017-08" db="EMBL/GenBank/DDBJ databases">
        <title>Infants hospitalized years apart are colonized by the same room-sourced microbial strains.</title>
        <authorList>
            <person name="Brooks B."/>
            <person name="Olm M.R."/>
            <person name="Firek B.A."/>
            <person name="Baker R."/>
            <person name="Thomas B.C."/>
            <person name="Morowitz M.J."/>
            <person name="Banfield J.F."/>
        </authorList>
    </citation>
    <scope>NUCLEOTIDE SEQUENCE [LARGE SCALE GENOMIC DNA]</scope>
    <source>
        <strain evidence="7">S2_003_000_R2_14</strain>
    </source>
</reference>